<accession>A0A0D2N203</accession>
<dbReference type="InterPro" id="IPR002818">
    <property type="entry name" value="DJ-1/PfpI"/>
</dbReference>
<dbReference type="PANTHER" id="PTHR43130:SF7">
    <property type="entry name" value="DJ-1_PFPI DOMAIN-CONTAINING PROTEIN"/>
    <property type="match status" value="1"/>
</dbReference>
<dbReference type="Proteomes" id="UP000054270">
    <property type="component" value="Unassembled WGS sequence"/>
</dbReference>
<dbReference type="OMA" id="HHIGITR"/>
<dbReference type="InterPro" id="IPR052158">
    <property type="entry name" value="INH-QAR"/>
</dbReference>
<reference evidence="4" key="1">
    <citation type="submission" date="2014-04" db="EMBL/GenBank/DDBJ databases">
        <title>Evolutionary Origins and Diversification of the Mycorrhizal Mutualists.</title>
        <authorList>
            <consortium name="DOE Joint Genome Institute"/>
            <consortium name="Mycorrhizal Genomics Consortium"/>
            <person name="Kohler A."/>
            <person name="Kuo A."/>
            <person name="Nagy L.G."/>
            <person name="Floudas D."/>
            <person name="Copeland A."/>
            <person name="Barry K.W."/>
            <person name="Cichocki N."/>
            <person name="Veneault-Fourrey C."/>
            <person name="LaButti K."/>
            <person name="Lindquist E.A."/>
            <person name="Lipzen A."/>
            <person name="Lundell T."/>
            <person name="Morin E."/>
            <person name="Murat C."/>
            <person name="Riley R."/>
            <person name="Ohm R."/>
            <person name="Sun H."/>
            <person name="Tunlid A."/>
            <person name="Henrissat B."/>
            <person name="Grigoriev I.V."/>
            <person name="Hibbett D.S."/>
            <person name="Martin F."/>
        </authorList>
    </citation>
    <scope>NUCLEOTIDE SEQUENCE [LARGE SCALE GENOMIC DNA]</scope>
    <source>
        <strain evidence="4">FD-334 SS-4</strain>
    </source>
</reference>
<dbReference type="EMBL" id="KN817768">
    <property type="protein sequence ID" value="KJA13219.1"/>
    <property type="molecule type" value="Genomic_DNA"/>
</dbReference>
<dbReference type="InterPro" id="IPR029062">
    <property type="entry name" value="Class_I_gatase-like"/>
</dbReference>
<dbReference type="SUPFAM" id="SSF52317">
    <property type="entry name" value="Class I glutamine amidotransferase-like"/>
    <property type="match status" value="1"/>
</dbReference>
<name>A0A0D2N203_HYPSF</name>
<dbReference type="Gene3D" id="3.40.50.880">
    <property type="match status" value="1"/>
</dbReference>
<dbReference type="Pfam" id="PF01965">
    <property type="entry name" value="DJ-1_PfpI"/>
    <property type="match status" value="1"/>
</dbReference>
<proteinExistence type="predicted"/>
<dbReference type="OrthoDB" id="543156at2759"/>
<dbReference type="AlphaFoldDB" id="A0A0D2N203"/>
<feature type="chain" id="PRO_5002259292" description="DJ-1/PfpI domain-containing protein" evidence="1">
    <location>
        <begin position="22"/>
        <end position="229"/>
    </location>
</feature>
<dbReference type="PANTHER" id="PTHR43130">
    <property type="entry name" value="ARAC-FAMILY TRANSCRIPTIONAL REGULATOR"/>
    <property type="match status" value="1"/>
</dbReference>
<sequence length="229" mass="24605">MSSQTLHIGVLLLPSYVLLDAVGPTEYINSHTQEALKDGGGIPEEIIAKGATIVWHYISSDLNPVQPSIGSPQIPTATYRDYPELHYLIVAGGDPTAILPEGCTAFLQDLIVKDTFKGLLTVCTGSILVAQSGILDGFSVCSDKYALRTLALAGTLDKKVKWIGDKRWNVDGKVWSSAGVTAGLDLAAEFARVHFDPVVVELVKDLAEYQPSPAQPDPFARILDGVNLF</sequence>
<organism evidence="3 4">
    <name type="scientific">Hypholoma sublateritium (strain FD-334 SS-4)</name>
    <dbReference type="NCBI Taxonomy" id="945553"/>
    <lineage>
        <taxon>Eukaryota</taxon>
        <taxon>Fungi</taxon>
        <taxon>Dikarya</taxon>
        <taxon>Basidiomycota</taxon>
        <taxon>Agaricomycotina</taxon>
        <taxon>Agaricomycetes</taxon>
        <taxon>Agaricomycetidae</taxon>
        <taxon>Agaricales</taxon>
        <taxon>Agaricineae</taxon>
        <taxon>Strophariaceae</taxon>
        <taxon>Hypholoma</taxon>
    </lineage>
</organism>
<evidence type="ECO:0000259" key="2">
    <source>
        <dbReference type="Pfam" id="PF01965"/>
    </source>
</evidence>
<keyword evidence="4" id="KW-1185">Reference proteome</keyword>
<evidence type="ECO:0000313" key="3">
    <source>
        <dbReference type="EMBL" id="KJA13219.1"/>
    </source>
</evidence>
<feature type="domain" description="DJ-1/PfpI" evidence="2">
    <location>
        <begin position="50"/>
        <end position="191"/>
    </location>
</feature>
<evidence type="ECO:0000256" key="1">
    <source>
        <dbReference type="SAM" id="SignalP"/>
    </source>
</evidence>
<protein>
    <recommendedName>
        <fullName evidence="2">DJ-1/PfpI domain-containing protein</fullName>
    </recommendedName>
</protein>
<feature type="signal peptide" evidence="1">
    <location>
        <begin position="1"/>
        <end position="21"/>
    </location>
</feature>
<gene>
    <name evidence="3" type="ORF">HYPSUDRAFT_49981</name>
</gene>
<evidence type="ECO:0000313" key="4">
    <source>
        <dbReference type="Proteomes" id="UP000054270"/>
    </source>
</evidence>
<keyword evidence="1" id="KW-0732">Signal</keyword>